<dbReference type="AlphaFoldDB" id="N4WNT7"/>
<dbReference type="InterPro" id="IPR024478">
    <property type="entry name" value="HlyB_4HB_MCP"/>
</dbReference>
<dbReference type="PROSITE" id="PS50885">
    <property type="entry name" value="HAMP"/>
    <property type="match status" value="1"/>
</dbReference>
<dbReference type="Pfam" id="PF00672">
    <property type="entry name" value="HAMP"/>
    <property type="match status" value="1"/>
</dbReference>
<dbReference type="PROSITE" id="PS50111">
    <property type="entry name" value="CHEMOTAXIS_TRANSDUC_2"/>
    <property type="match status" value="1"/>
</dbReference>
<gene>
    <name evidence="11" type="ORF">J416_12362</name>
</gene>
<comment type="similarity">
    <text evidence="5">Belongs to the methyl-accepting chemotaxis (MCP) protein family.</text>
</comment>
<proteinExistence type="inferred from homology"/>
<evidence type="ECO:0000256" key="3">
    <source>
        <dbReference type="ARBA" id="ARBA00023136"/>
    </source>
</evidence>
<name>N4WNT7_9BACI</name>
<organism evidence="11 12">
    <name type="scientific">Gracilibacillus halophilus YIM-C55.5</name>
    <dbReference type="NCBI Taxonomy" id="1308866"/>
    <lineage>
        <taxon>Bacteria</taxon>
        <taxon>Bacillati</taxon>
        <taxon>Bacillota</taxon>
        <taxon>Bacilli</taxon>
        <taxon>Bacillales</taxon>
        <taxon>Bacillaceae</taxon>
        <taxon>Gracilibacillus</taxon>
    </lineage>
</organism>
<dbReference type="OrthoDB" id="9804712at2"/>
<dbReference type="Pfam" id="PF00015">
    <property type="entry name" value="MCPsignal"/>
    <property type="match status" value="1"/>
</dbReference>
<evidence type="ECO:0000256" key="6">
    <source>
        <dbReference type="PROSITE-ProRule" id="PRU00284"/>
    </source>
</evidence>
<keyword evidence="4 6" id="KW-0807">Transducer</keyword>
<keyword evidence="8" id="KW-1133">Transmembrane helix</keyword>
<keyword evidence="3 8" id="KW-0472">Membrane</keyword>
<dbReference type="RefSeq" id="WP_003472278.1">
    <property type="nucleotide sequence ID" value="NZ_APML01000057.1"/>
</dbReference>
<keyword evidence="2" id="KW-1003">Cell membrane</keyword>
<evidence type="ECO:0000256" key="4">
    <source>
        <dbReference type="ARBA" id="ARBA00023224"/>
    </source>
</evidence>
<evidence type="ECO:0000259" key="9">
    <source>
        <dbReference type="PROSITE" id="PS50111"/>
    </source>
</evidence>
<evidence type="ECO:0000256" key="2">
    <source>
        <dbReference type="ARBA" id="ARBA00022475"/>
    </source>
</evidence>
<dbReference type="PATRIC" id="fig|1308866.3.peg.2499"/>
<evidence type="ECO:0000313" key="11">
    <source>
        <dbReference type="EMBL" id="ENH96145.1"/>
    </source>
</evidence>
<dbReference type="EMBL" id="APML01000057">
    <property type="protein sequence ID" value="ENH96145.1"/>
    <property type="molecule type" value="Genomic_DNA"/>
</dbReference>
<protein>
    <submittedName>
        <fullName evidence="11">Methyl-accepting chemotaxis protein</fullName>
    </submittedName>
</protein>
<comment type="caution">
    <text evidence="11">The sequence shown here is derived from an EMBL/GenBank/DDBJ whole genome shotgun (WGS) entry which is preliminary data.</text>
</comment>
<dbReference type="Gene3D" id="1.10.287.950">
    <property type="entry name" value="Methyl-accepting chemotaxis protein"/>
    <property type="match status" value="1"/>
</dbReference>
<dbReference type="PANTHER" id="PTHR32089">
    <property type="entry name" value="METHYL-ACCEPTING CHEMOTAXIS PROTEIN MCPB"/>
    <property type="match status" value="1"/>
</dbReference>
<evidence type="ECO:0000259" key="10">
    <source>
        <dbReference type="PROSITE" id="PS50885"/>
    </source>
</evidence>
<dbReference type="InterPro" id="IPR003660">
    <property type="entry name" value="HAMP_dom"/>
</dbReference>
<keyword evidence="12" id="KW-1185">Reference proteome</keyword>
<dbReference type="SMART" id="SM00283">
    <property type="entry name" value="MA"/>
    <property type="match status" value="1"/>
</dbReference>
<comment type="subcellular location">
    <subcellularLocation>
        <location evidence="1">Cell membrane</location>
    </subcellularLocation>
</comment>
<dbReference type="CDD" id="cd06225">
    <property type="entry name" value="HAMP"/>
    <property type="match status" value="1"/>
</dbReference>
<feature type="compositionally biased region" description="Polar residues" evidence="7">
    <location>
        <begin position="543"/>
        <end position="562"/>
    </location>
</feature>
<accession>N4WNT7</accession>
<dbReference type="SUPFAM" id="SSF58104">
    <property type="entry name" value="Methyl-accepting chemotaxis protein (MCP) signaling domain"/>
    <property type="match status" value="1"/>
</dbReference>
<dbReference type="SMART" id="SM00304">
    <property type="entry name" value="HAMP"/>
    <property type="match status" value="1"/>
</dbReference>
<dbReference type="STRING" id="1308866.J416_12362"/>
<keyword evidence="8" id="KW-0812">Transmembrane</keyword>
<feature type="transmembrane region" description="Helical" evidence="8">
    <location>
        <begin position="198"/>
        <end position="220"/>
    </location>
</feature>
<sequence length="580" mass="64053">MKILKKIKNLRAWLSFRHLKVGKKYGLILLIVLSLFLISTIVVSLFLQDINNEIETLERRGDRAVDVTKMGSSIKSKSIIVHQLMNDENSSSDEITQQYNEQDQAFQELADAIKPRMNTEEENRLFSEINRLNDKVNQNFDEAIQFIESGDRAAAEIVAMRTTQIQNSASRYVQQLEDIVNNQRGVAVDNATQSQTTAFIVLIVAIAVSIVISVLLIMLVSRVVTKNLNRVVEMSNDVAAGDLREQHIDYQGKDEIGQLANAMNTMRNSLKSMMEQITSVSKTVNDQSDKLYHASSEATEGMQQISTTMEELATGAEKQANHSGTVAQKANEFVDKVSEASNEGENLQKASQDVIEVTNDGKGMMNTSISKMRDVDGKVKDAVSKMEGLNEQTDQITKLINVIKDIADQTNLLALNATIESARAGESGKGFAVVAEEVRKLSEQVTNSIQDITTNVGYIQNESAVVMKTLKDSNEVVDEGSQYIEKTGEIFTDINSNVNQMVDKIEKISSRLSEISSGSQDINQSIEEVASISEESAAGVEETTASAQQARSSVEEISSDSETLAKLSEELNQLLRKFKI</sequence>
<feature type="domain" description="Methyl-accepting transducer" evidence="9">
    <location>
        <begin position="294"/>
        <end position="530"/>
    </location>
</feature>
<dbReference type="Proteomes" id="UP000012283">
    <property type="component" value="Unassembled WGS sequence"/>
</dbReference>
<dbReference type="GO" id="GO:0007165">
    <property type="term" value="P:signal transduction"/>
    <property type="evidence" value="ECO:0007669"/>
    <property type="project" value="UniProtKB-KW"/>
</dbReference>
<reference evidence="11 12" key="1">
    <citation type="submission" date="2013-03" db="EMBL/GenBank/DDBJ databases">
        <title>Draft genome sequence of Gracibacillus halophilus YIM-C55.5, a moderately halophilic and thermophilic organism from the Xiaochaidamu salt lake.</title>
        <authorList>
            <person name="Sugumar T."/>
            <person name="Polireddy D.R."/>
            <person name="Antony A."/>
            <person name="Madhava Y.R."/>
            <person name="Sivakumar N."/>
        </authorList>
    </citation>
    <scope>NUCLEOTIDE SEQUENCE [LARGE SCALE GENOMIC DNA]</scope>
    <source>
        <strain evidence="11 12">YIM-C55.5</strain>
    </source>
</reference>
<feature type="compositionally biased region" description="Low complexity" evidence="7">
    <location>
        <begin position="533"/>
        <end position="542"/>
    </location>
</feature>
<evidence type="ECO:0000256" key="1">
    <source>
        <dbReference type="ARBA" id="ARBA00004236"/>
    </source>
</evidence>
<evidence type="ECO:0000256" key="7">
    <source>
        <dbReference type="SAM" id="MobiDB-lite"/>
    </source>
</evidence>
<evidence type="ECO:0000313" key="12">
    <source>
        <dbReference type="Proteomes" id="UP000012283"/>
    </source>
</evidence>
<feature type="transmembrane region" description="Helical" evidence="8">
    <location>
        <begin position="25"/>
        <end position="47"/>
    </location>
</feature>
<dbReference type="Gene3D" id="6.10.340.10">
    <property type="match status" value="1"/>
</dbReference>
<evidence type="ECO:0000256" key="8">
    <source>
        <dbReference type="SAM" id="Phobius"/>
    </source>
</evidence>
<dbReference type="GO" id="GO:0005886">
    <property type="term" value="C:plasma membrane"/>
    <property type="evidence" value="ECO:0007669"/>
    <property type="project" value="UniProtKB-SubCell"/>
</dbReference>
<evidence type="ECO:0000256" key="5">
    <source>
        <dbReference type="ARBA" id="ARBA00029447"/>
    </source>
</evidence>
<feature type="region of interest" description="Disordered" evidence="7">
    <location>
        <begin position="533"/>
        <end position="562"/>
    </location>
</feature>
<feature type="domain" description="HAMP" evidence="10">
    <location>
        <begin position="222"/>
        <end position="275"/>
    </location>
</feature>
<dbReference type="Pfam" id="PF12729">
    <property type="entry name" value="4HB_MCP_1"/>
    <property type="match status" value="1"/>
</dbReference>
<dbReference type="InterPro" id="IPR004089">
    <property type="entry name" value="MCPsignal_dom"/>
</dbReference>
<dbReference type="CDD" id="cd11386">
    <property type="entry name" value="MCP_signal"/>
    <property type="match status" value="1"/>
</dbReference>
<dbReference type="eggNOG" id="COG0840">
    <property type="taxonomic scope" value="Bacteria"/>
</dbReference>
<dbReference type="PANTHER" id="PTHR32089:SF114">
    <property type="entry name" value="METHYL-ACCEPTING CHEMOTAXIS PROTEIN MCPB"/>
    <property type="match status" value="1"/>
</dbReference>